<sequence length="106" mass="12347">MSYLYAGLHINTTEPVYHMEIDKYLIGRNFLISSTNQLQTANRKETVTLLSDVRIIEYFYLCASKVLLICFMLLIVATPVLKRLEFNAIYQAPCSYLQEEVLKIIY</sequence>
<dbReference type="EMBL" id="VXIV02002952">
    <property type="protein sequence ID" value="KAF6021841.1"/>
    <property type="molecule type" value="Genomic_DNA"/>
</dbReference>
<accession>A0A7J7J8D0</accession>
<feature type="transmembrane region" description="Helical" evidence="1">
    <location>
        <begin position="58"/>
        <end position="81"/>
    </location>
</feature>
<comment type="caution">
    <text evidence="2">The sequence shown here is derived from an EMBL/GenBank/DDBJ whole genome shotgun (WGS) entry which is preliminary data.</text>
</comment>
<evidence type="ECO:0000313" key="3">
    <source>
        <dbReference type="Proteomes" id="UP000593567"/>
    </source>
</evidence>
<evidence type="ECO:0000313" key="2">
    <source>
        <dbReference type="EMBL" id="KAF6021841.1"/>
    </source>
</evidence>
<keyword evidence="1" id="KW-1133">Transmembrane helix</keyword>
<dbReference type="Proteomes" id="UP000593567">
    <property type="component" value="Unassembled WGS sequence"/>
</dbReference>
<keyword evidence="3" id="KW-1185">Reference proteome</keyword>
<dbReference type="AlphaFoldDB" id="A0A7J7J8D0"/>
<keyword evidence="1" id="KW-0812">Transmembrane</keyword>
<protein>
    <submittedName>
        <fullName evidence="2">Uncharacterized protein</fullName>
    </submittedName>
</protein>
<organism evidence="2 3">
    <name type="scientific">Bugula neritina</name>
    <name type="common">Brown bryozoan</name>
    <name type="synonym">Sertularia neritina</name>
    <dbReference type="NCBI Taxonomy" id="10212"/>
    <lineage>
        <taxon>Eukaryota</taxon>
        <taxon>Metazoa</taxon>
        <taxon>Spiralia</taxon>
        <taxon>Lophotrochozoa</taxon>
        <taxon>Bryozoa</taxon>
        <taxon>Gymnolaemata</taxon>
        <taxon>Cheilostomatida</taxon>
        <taxon>Flustrina</taxon>
        <taxon>Buguloidea</taxon>
        <taxon>Bugulidae</taxon>
        <taxon>Bugula</taxon>
    </lineage>
</organism>
<name>A0A7J7J8D0_BUGNE</name>
<proteinExistence type="predicted"/>
<keyword evidence="1" id="KW-0472">Membrane</keyword>
<evidence type="ECO:0000256" key="1">
    <source>
        <dbReference type="SAM" id="Phobius"/>
    </source>
</evidence>
<gene>
    <name evidence="2" type="ORF">EB796_019851</name>
</gene>
<reference evidence="2" key="1">
    <citation type="submission" date="2020-06" db="EMBL/GenBank/DDBJ databases">
        <title>Draft genome of Bugula neritina, a colonial animal packing powerful symbionts and potential medicines.</title>
        <authorList>
            <person name="Rayko M."/>
        </authorList>
    </citation>
    <scope>NUCLEOTIDE SEQUENCE [LARGE SCALE GENOMIC DNA]</scope>
    <source>
        <strain evidence="2">Kwan_BN1</strain>
    </source>
</reference>